<dbReference type="GO" id="GO:0000118">
    <property type="term" value="C:histone deacetylase complex"/>
    <property type="evidence" value="ECO:0007669"/>
    <property type="project" value="TreeGrafter"/>
</dbReference>
<evidence type="ECO:0000256" key="2">
    <source>
        <dbReference type="ARBA" id="ARBA00022723"/>
    </source>
</evidence>
<dbReference type="EMBL" id="RSCE01000004">
    <property type="protein sequence ID" value="RSH83299.1"/>
    <property type="molecule type" value="Genomic_DNA"/>
</dbReference>
<gene>
    <name evidence="6" type="ORF">EHS24_006974</name>
</gene>
<feature type="region of interest" description="Disordered" evidence="4">
    <location>
        <begin position="1156"/>
        <end position="1212"/>
    </location>
</feature>
<dbReference type="SUPFAM" id="SSF51197">
    <property type="entry name" value="Clavaminate synthase-like"/>
    <property type="match status" value="1"/>
</dbReference>
<feature type="compositionally biased region" description="Basic and acidic residues" evidence="4">
    <location>
        <begin position="1254"/>
        <end position="1265"/>
    </location>
</feature>
<evidence type="ECO:0000256" key="1">
    <source>
        <dbReference type="ARBA" id="ARBA00004123"/>
    </source>
</evidence>
<dbReference type="GO" id="GO:0006357">
    <property type="term" value="P:regulation of transcription by RNA polymerase II"/>
    <property type="evidence" value="ECO:0007669"/>
    <property type="project" value="TreeGrafter"/>
</dbReference>
<dbReference type="Proteomes" id="UP000279236">
    <property type="component" value="Unassembled WGS sequence"/>
</dbReference>
<evidence type="ECO:0000259" key="5">
    <source>
        <dbReference type="PROSITE" id="PS51184"/>
    </source>
</evidence>
<proteinExistence type="predicted"/>
<comment type="caution">
    <text evidence="6">The sequence shown here is derived from an EMBL/GenBank/DDBJ whole genome shotgun (WGS) entry which is preliminary data.</text>
</comment>
<feature type="region of interest" description="Disordered" evidence="4">
    <location>
        <begin position="815"/>
        <end position="855"/>
    </location>
</feature>
<evidence type="ECO:0000313" key="7">
    <source>
        <dbReference type="Proteomes" id="UP000279236"/>
    </source>
</evidence>
<evidence type="ECO:0000313" key="6">
    <source>
        <dbReference type="EMBL" id="RSH83299.1"/>
    </source>
</evidence>
<feature type="compositionally biased region" description="Low complexity" evidence="4">
    <location>
        <begin position="815"/>
        <end position="832"/>
    </location>
</feature>
<dbReference type="PROSITE" id="PS51184">
    <property type="entry name" value="JMJC"/>
    <property type="match status" value="1"/>
</dbReference>
<dbReference type="SMART" id="SM00558">
    <property type="entry name" value="JmjC"/>
    <property type="match status" value="1"/>
</dbReference>
<feature type="compositionally biased region" description="Low complexity" evidence="4">
    <location>
        <begin position="253"/>
        <end position="263"/>
    </location>
</feature>
<protein>
    <recommendedName>
        <fullName evidence="5">JmjC domain-containing protein</fullName>
    </recommendedName>
</protein>
<feature type="compositionally biased region" description="Polar residues" evidence="4">
    <location>
        <begin position="765"/>
        <end position="779"/>
    </location>
</feature>
<dbReference type="Gene3D" id="2.60.120.650">
    <property type="entry name" value="Cupin"/>
    <property type="match status" value="2"/>
</dbReference>
<feature type="compositionally biased region" description="Pro residues" evidence="4">
    <location>
        <begin position="1229"/>
        <end position="1239"/>
    </location>
</feature>
<dbReference type="GO" id="GO:0031490">
    <property type="term" value="F:chromatin DNA binding"/>
    <property type="evidence" value="ECO:0007669"/>
    <property type="project" value="TreeGrafter"/>
</dbReference>
<dbReference type="OrthoDB" id="1667110at2759"/>
<dbReference type="InterPro" id="IPR045109">
    <property type="entry name" value="LSDs-like"/>
</dbReference>
<name>A0A427XWQ0_9TREE</name>
<dbReference type="GO" id="GO:0003712">
    <property type="term" value="F:transcription coregulator activity"/>
    <property type="evidence" value="ECO:0007669"/>
    <property type="project" value="TreeGrafter"/>
</dbReference>
<reference evidence="6 7" key="1">
    <citation type="submission" date="2018-11" db="EMBL/GenBank/DDBJ databases">
        <title>Genome sequence of Apiotrichum porosum DSM 27194.</title>
        <authorList>
            <person name="Aliyu H."/>
            <person name="Gorte O."/>
            <person name="Ochsenreither K."/>
        </authorList>
    </citation>
    <scope>NUCLEOTIDE SEQUENCE [LARGE SCALE GENOMIC DNA]</scope>
    <source>
        <strain evidence="6 7">DSM 27194</strain>
    </source>
</reference>
<dbReference type="GeneID" id="39591517"/>
<dbReference type="RefSeq" id="XP_028477251.1">
    <property type="nucleotide sequence ID" value="XM_028622359.1"/>
</dbReference>
<feature type="compositionally biased region" description="Low complexity" evidence="4">
    <location>
        <begin position="42"/>
        <end position="58"/>
    </location>
</feature>
<dbReference type="GO" id="GO:0032454">
    <property type="term" value="F:histone H3K9 demethylase activity"/>
    <property type="evidence" value="ECO:0007669"/>
    <property type="project" value="InterPro"/>
</dbReference>
<dbReference type="GO" id="GO:0046872">
    <property type="term" value="F:metal ion binding"/>
    <property type="evidence" value="ECO:0007669"/>
    <property type="project" value="UniProtKB-KW"/>
</dbReference>
<feature type="compositionally biased region" description="Low complexity" evidence="4">
    <location>
        <begin position="205"/>
        <end position="216"/>
    </location>
</feature>
<feature type="region of interest" description="Disordered" evidence="4">
    <location>
        <begin position="739"/>
        <end position="779"/>
    </location>
</feature>
<dbReference type="STRING" id="105984.A0A427XWQ0"/>
<feature type="compositionally biased region" description="Polar residues" evidence="4">
    <location>
        <begin position="742"/>
        <end position="757"/>
    </location>
</feature>
<dbReference type="PANTHER" id="PTHR12549">
    <property type="entry name" value="JMJC DOMAIN-CONTAINING HISTONE DEMETHYLATION PROTEIN"/>
    <property type="match status" value="1"/>
</dbReference>
<feature type="compositionally biased region" description="Polar residues" evidence="4">
    <location>
        <begin position="164"/>
        <end position="174"/>
    </location>
</feature>
<dbReference type="Pfam" id="PF02373">
    <property type="entry name" value="JmjC"/>
    <property type="match status" value="1"/>
</dbReference>
<sequence length="1303" mass="142804">MPEGIDDTMEQIAVHRALSPEQPLAPSLVTSELPTRQPTPTPEAAAAALPSPFAASPPHVSPPPELGSMAGFDDILPLPSSYNPDVPALPVPVADVDQELMLQPIEQPAEEPALESVAERIQVDTDVGDEEGERDPKWSDDPALAAMLESLRGTEDLEGLPSYQADSAPSQEQQAAHGAIEHGHLTDEYSTWGLGDKDGNGRQASSPPSSIEMSPIPDLPTELPDDVEIAPIASLPEDLDESDNPLMSLGAISHAESSTAAATRAREEHSQTLGEVGSASPAASPVVVEEARTRKRAKSPVDDTPTEQESESERDQTNAVDAGKPKRKYRKLKDIDGKPLRVSNKPRKRLDASLGIYRDGDKPLEKVAPRAPTVSDKKLEAMCIGKTQELQIAPCIRHRYDGLGKCTQLDPKTGKVNGPGWFESTELEKPMTELPQEFNTDLLESHIKRAERAVAPLLLRLVTRELRHVVNNNAIHRPIDAAQHRSVCDFCASTIFAGFWFCTKCGRDYCLQCERYFGDSNETMNISPWPLPDAARPRVHRCSGGRKGSQISHFRPDLKPTSRFSADELRTNWLALIDFVLDPSDKVNIDEQLRIMGIDSTKEPALASVVREWYQSRESQQHPPPSSLAMAPELVDALYEASKDLPTVPDPVGLSSHPFIYIDADQLTDELFDQLWSRGEPMVAHNILPRFKMDWGPDEFIRRFGTEPCYVMDCQTEISKKMSIGRFFALFKDRQGEYIRPSKTSTAQGPMRSTQPNDGAHASRTLASATSTPGPDTVESASFVETQANGDKSGNGSDRPGDLALRATSAALPVPASPAAPAADSSSATPTAGVAANGDGDVNGTSEPNDFEPLLPKPKAAVTQVLKLKVGIWTTVTLLTLQDWPSTDDFSTAYPDLYNDFCDALPVPDYTRRNGVLNLYSHFPPGATRPDIGPKMYNAFAAQEGPDGQGSTRLHMDVADAINIMLYASDRPDGSPGCAVWDLFRAEDADAIRTFLKDKYSTSHKFTDPIHAQMFYLNSDLRRELFEKHGIASFRVYQYPGQAVFIPAGCAHQVCNLADCIKIALDFVSPREWQLLKGSALTSDNVRRCQRLTQDFREENFKQAWKDDVLQLYNVMWYAWTNVRETRERNALEAAAYEAERVKRAAHLKALTNDPYERMRNFRSPLTSSVRDDPTPTSPLGSDERGTAQERTSPAKTPEGADKDASDVASDSPAHALALRLLDAVLTRDPPPPPPPPVPSTGVPIKPVAPVRQPTREMPRRETPESLRLSDQIRAGHVPSALALSVISADLRAGSMDLDDLNL</sequence>
<dbReference type="PANTHER" id="PTHR12549:SF38">
    <property type="entry name" value="JMJC DOMAIN-CONTAINING HISTONE DEMETHYLASE 2, ISOFORM A"/>
    <property type="match status" value="1"/>
</dbReference>
<feature type="region of interest" description="Disordered" evidence="4">
    <location>
        <begin position="1226"/>
        <end position="1267"/>
    </location>
</feature>
<organism evidence="6 7">
    <name type="scientific">Apiotrichum porosum</name>
    <dbReference type="NCBI Taxonomy" id="105984"/>
    <lineage>
        <taxon>Eukaryota</taxon>
        <taxon>Fungi</taxon>
        <taxon>Dikarya</taxon>
        <taxon>Basidiomycota</taxon>
        <taxon>Agaricomycotina</taxon>
        <taxon>Tremellomycetes</taxon>
        <taxon>Trichosporonales</taxon>
        <taxon>Trichosporonaceae</taxon>
        <taxon>Apiotrichum</taxon>
    </lineage>
</organism>
<feature type="region of interest" description="Disordered" evidence="4">
    <location>
        <begin position="1"/>
        <end position="72"/>
    </location>
</feature>
<accession>A0A427XWQ0</accession>
<feature type="domain" description="JmjC" evidence="5">
    <location>
        <begin position="912"/>
        <end position="1084"/>
    </location>
</feature>
<feature type="region of interest" description="Disordered" evidence="4">
    <location>
        <begin position="152"/>
        <end position="343"/>
    </location>
</feature>
<dbReference type="GO" id="GO:0000785">
    <property type="term" value="C:chromatin"/>
    <property type="evidence" value="ECO:0007669"/>
    <property type="project" value="TreeGrafter"/>
</dbReference>
<evidence type="ECO:0000256" key="4">
    <source>
        <dbReference type="SAM" id="MobiDB-lite"/>
    </source>
</evidence>
<keyword evidence="3" id="KW-0539">Nucleus</keyword>
<dbReference type="InterPro" id="IPR003347">
    <property type="entry name" value="JmjC_dom"/>
</dbReference>
<keyword evidence="7" id="KW-1185">Reference proteome</keyword>
<comment type="subcellular location">
    <subcellularLocation>
        <location evidence="1">Nucleus</location>
    </subcellularLocation>
</comment>
<evidence type="ECO:0000256" key="3">
    <source>
        <dbReference type="ARBA" id="ARBA00023242"/>
    </source>
</evidence>
<keyword evidence="2" id="KW-0479">Metal-binding</keyword>